<reference evidence="1 2" key="1">
    <citation type="journal article" date="2018" name="Sci. Rep.">
        <title>Genomic signatures of local adaptation to the degree of environmental predictability in rotifers.</title>
        <authorList>
            <person name="Franch-Gras L."/>
            <person name="Hahn C."/>
            <person name="Garcia-Roger E.M."/>
            <person name="Carmona M.J."/>
            <person name="Serra M."/>
            <person name="Gomez A."/>
        </authorList>
    </citation>
    <scope>NUCLEOTIDE SEQUENCE [LARGE SCALE GENOMIC DNA]</scope>
    <source>
        <strain evidence="1">HYR1</strain>
    </source>
</reference>
<gene>
    <name evidence="1" type="ORF">BpHYR1_004957</name>
</gene>
<name>A0A3M7RK11_BRAPC</name>
<dbReference type="EMBL" id="REGN01003243">
    <property type="protein sequence ID" value="RNA23665.1"/>
    <property type="molecule type" value="Genomic_DNA"/>
</dbReference>
<sequence>MIVLNDQLQIVVISSVDVCLFSKLAECPLEKKNILITNGISPIGIQRNKINKPLNLINKLISIYYLKHCLI</sequence>
<dbReference type="AlphaFoldDB" id="A0A3M7RK11"/>
<dbReference type="Proteomes" id="UP000276133">
    <property type="component" value="Unassembled WGS sequence"/>
</dbReference>
<accession>A0A3M7RK11</accession>
<keyword evidence="2" id="KW-1185">Reference proteome</keyword>
<proteinExistence type="predicted"/>
<protein>
    <submittedName>
        <fullName evidence="1">Uncharacterized protein</fullName>
    </submittedName>
</protein>
<comment type="caution">
    <text evidence="1">The sequence shown here is derived from an EMBL/GenBank/DDBJ whole genome shotgun (WGS) entry which is preliminary data.</text>
</comment>
<evidence type="ECO:0000313" key="2">
    <source>
        <dbReference type="Proteomes" id="UP000276133"/>
    </source>
</evidence>
<organism evidence="1 2">
    <name type="scientific">Brachionus plicatilis</name>
    <name type="common">Marine rotifer</name>
    <name type="synonym">Brachionus muelleri</name>
    <dbReference type="NCBI Taxonomy" id="10195"/>
    <lineage>
        <taxon>Eukaryota</taxon>
        <taxon>Metazoa</taxon>
        <taxon>Spiralia</taxon>
        <taxon>Gnathifera</taxon>
        <taxon>Rotifera</taxon>
        <taxon>Eurotatoria</taxon>
        <taxon>Monogononta</taxon>
        <taxon>Pseudotrocha</taxon>
        <taxon>Ploima</taxon>
        <taxon>Brachionidae</taxon>
        <taxon>Brachionus</taxon>
    </lineage>
</organism>
<evidence type="ECO:0000313" key="1">
    <source>
        <dbReference type="EMBL" id="RNA23665.1"/>
    </source>
</evidence>